<dbReference type="EMBL" id="LQZQ01000023">
    <property type="protein sequence ID" value="KYG76189.1"/>
    <property type="molecule type" value="Genomic_DNA"/>
</dbReference>
<feature type="domain" description="CBS" evidence="2">
    <location>
        <begin position="510"/>
        <end position="568"/>
    </location>
</feature>
<comment type="caution">
    <text evidence="3">The sequence shown here is derived from an EMBL/GenBank/DDBJ whole genome shotgun (WGS) entry which is preliminary data.</text>
</comment>
<dbReference type="SUPFAM" id="SSF54631">
    <property type="entry name" value="CBS-domain pair"/>
    <property type="match status" value="1"/>
</dbReference>
<dbReference type="GO" id="GO:0016879">
    <property type="term" value="F:ligase activity, forming carbon-nitrogen bonds"/>
    <property type="evidence" value="ECO:0007669"/>
    <property type="project" value="TreeGrafter"/>
</dbReference>
<dbReference type="Pfam" id="PF04107">
    <property type="entry name" value="GCS2"/>
    <property type="match status" value="1"/>
</dbReference>
<dbReference type="AlphaFoldDB" id="A0A150XBR6"/>
<proteinExistence type="predicted"/>
<dbReference type="SUPFAM" id="SSF55931">
    <property type="entry name" value="Glutamine synthetase/guanido kinase"/>
    <property type="match status" value="1"/>
</dbReference>
<keyword evidence="4" id="KW-1185">Reference proteome</keyword>
<organism evidence="3 4">
    <name type="scientific">Roseivirga ehrenbergii (strain DSM 102268 / JCM 13514 / KCTC 12282 / NCIMB 14502 / KMM 6017)</name>
    <dbReference type="NCBI Taxonomy" id="279360"/>
    <lineage>
        <taxon>Bacteria</taxon>
        <taxon>Pseudomonadati</taxon>
        <taxon>Bacteroidota</taxon>
        <taxon>Cytophagia</taxon>
        <taxon>Cytophagales</taxon>
        <taxon>Roseivirgaceae</taxon>
        <taxon>Roseivirga</taxon>
    </lineage>
</organism>
<keyword evidence="1" id="KW-0129">CBS domain</keyword>
<evidence type="ECO:0000256" key="1">
    <source>
        <dbReference type="PROSITE-ProRule" id="PRU00703"/>
    </source>
</evidence>
<dbReference type="Proteomes" id="UP000075583">
    <property type="component" value="Unassembled WGS sequence"/>
</dbReference>
<dbReference type="SMART" id="SM00116">
    <property type="entry name" value="CBS"/>
    <property type="match status" value="2"/>
</dbReference>
<dbReference type="Gene3D" id="3.10.580.10">
    <property type="entry name" value="CBS-domain"/>
    <property type="match status" value="1"/>
</dbReference>
<dbReference type="RefSeq" id="WP_062591268.1">
    <property type="nucleotide sequence ID" value="NZ_LQZQ01000023.1"/>
</dbReference>
<dbReference type="OrthoDB" id="240589at2"/>
<protein>
    <recommendedName>
        <fullName evidence="2">CBS domain-containing protein</fullName>
    </recommendedName>
</protein>
<dbReference type="PANTHER" id="PTHR36510:SF3">
    <property type="entry name" value="CONSERVED PROTEIN"/>
    <property type="match status" value="1"/>
</dbReference>
<gene>
    <name evidence="3" type="ORF">MB14_02770</name>
</gene>
<dbReference type="InterPro" id="IPR050141">
    <property type="entry name" value="GCL_type2/YbdK_subfam"/>
</dbReference>
<dbReference type="PANTHER" id="PTHR36510">
    <property type="entry name" value="GLUTAMATE--CYSTEINE LIGASE 2-RELATED"/>
    <property type="match status" value="1"/>
</dbReference>
<sequence length="624" mass="71148">MDKHHLQEIKTQEQHMAFEKSVLDDIEALKFMLREDWFENDIQRIGSEQEMDIVNELCRPALVGNDIVNELDRSDVVEEYARFNLEINSDPIELYGGCFDQLHRQLKDKLHVIQTKAKEHKSAVLLTGILPTLRNSDLSLGALSPSLRYKTMLKLINQRRGGNYEFHIEGIDQLISRENPTVYGGSFTSFQIHLQIPSPDFAEAYNWAQLISGPVMAACTNSPIFLGKRLWHETRIALFGQTTDTRKPYKNLINERPRAAFGDDYVTKGIVDLFKRDITNYKAFVMTNSDANSLETVKNGQVPSLESLKFHNGTVYRWNRPCLGTEGKKPHLRIENRYIPSGPTLVDEIANAAFWIGLMEGRPKEVKDFSKLLAFDHVRANFSKAAQWGLESQFRWFEGELVPAQDLILDHLLPMAKDGLEKKGVSKDSIDKYLNIIEHRVAKAKTGSIWMLDSFRNLRKNASVSDASLTITSFCKENCLLETPVHEWPILTKKYAYFSPIKSKTAEDIMNSDIFTIRKHDLLDFGDQVMQWKNLTHVPVEDEKGKLCGILAKSDISEKSNRECAVEEVMLKDFISVCPETSFLEVKKLMKKNGIHCLPVMVKGTLAGLILEEDVKKVSEFESS</sequence>
<dbReference type="Gene3D" id="3.30.590.20">
    <property type="match status" value="1"/>
</dbReference>
<dbReference type="STRING" id="279360.MB14_02770"/>
<dbReference type="InterPro" id="IPR006336">
    <property type="entry name" value="GCS2"/>
</dbReference>
<reference evidence="3" key="1">
    <citation type="submission" date="2016-01" db="EMBL/GenBank/DDBJ databases">
        <title>Genome sequencing of Roseivirga ehrenbergii KMM 6017.</title>
        <authorList>
            <person name="Selvaratnam C."/>
            <person name="Thevarajoo S."/>
            <person name="Goh K.M."/>
            <person name="Ee R."/>
            <person name="Chan K.-G."/>
            <person name="Chong C.S."/>
        </authorList>
    </citation>
    <scope>NUCLEOTIDE SEQUENCE [LARGE SCALE GENOMIC DNA]</scope>
    <source>
        <strain evidence="3">KMM 6017</strain>
    </source>
</reference>
<dbReference type="PROSITE" id="PS51371">
    <property type="entry name" value="CBS"/>
    <property type="match status" value="2"/>
</dbReference>
<dbReference type="Pfam" id="PF00571">
    <property type="entry name" value="CBS"/>
    <property type="match status" value="2"/>
</dbReference>
<accession>A0A150XBR6</accession>
<name>A0A150XBR6_ROSEK</name>
<dbReference type="InterPro" id="IPR014746">
    <property type="entry name" value="Gln_synth/guanido_kin_cat_dom"/>
</dbReference>
<evidence type="ECO:0000259" key="2">
    <source>
        <dbReference type="PROSITE" id="PS51371"/>
    </source>
</evidence>
<dbReference type="InterPro" id="IPR046342">
    <property type="entry name" value="CBS_dom_sf"/>
</dbReference>
<dbReference type="InterPro" id="IPR000644">
    <property type="entry name" value="CBS_dom"/>
</dbReference>
<evidence type="ECO:0000313" key="3">
    <source>
        <dbReference type="EMBL" id="KYG76189.1"/>
    </source>
</evidence>
<evidence type="ECO:0000313" key="4">
    <source>
        <dbReference type="Proteomes" id="UP000075583"/>
    </source>
</evidence>
<feature type="domain" description="CBS" evidence="2">
    <location>
        <begin position="570"/>
        <end position="624"/>
    </location>
</feature>